<proteinExistence type="predicted"/>
<dbReference type="AlphaFoldDB" id="A0A078BAC6"/>
<gene>
    <name evidence="1" type="primary">Contig345.g378</name>
    <name evidence="1" type="ORF">STYLEM_20666</name>
</gene>
<dbReference type="EMBL" id="CCKQ01019492">
    <property type="protein sequence ID" value="CDW91510.1"/>
    <property type="molecule type" value="Genomic_DNA"/>
</dbReference>
<reference evidence="1 2" key="1">
    <citation type="submission" date="2014-06" db="EMBL/GenBank/DDBJ databases">
        <authorList>
            <person name="Swart Estienne"/>
        </authorList>
    </citation>
    <scope>NUCLEOTIDE SEQUENCE [LARGE SCALE GENOMIC DNA]</scope>
    <source>
        <strain evidence="1 2">130c</strain>
    </source>
</reference>
<keyword evidence="2" id="KW-1185">Reference proteome</keyword>
<name>A0A078BAC6_STYLE</name>
<dbReference type="InParanoid" id="A0A078BAC6"/>
<protein>
    <submittedName>
        <fullName evidence="1">Uncharacterized protein</fullName>
    </submittedName>
</protein>
<sequence>MGICCSDQKTISLDLSKSSSRKNIQLIDEAYLASFIRSQDKESIRFSFWPNETVKGTKNNGWKCDAVSLLSNGCQKGFNKANQTQNEYGFFDLSSDFVLCEQCAKAAQDSKNLIQWNAYISEDGIKSAFDLQYFILIRNVVNGAGTYQNANFTIQGAFDFTTREITLNKVNQGEEQQISFKGKLDEYLASIRSKYIRRDGAVFQLKLSRNMLKMRKKEQNFDLLYGSLKLSAHNCLLVGPKLDTQWICDGGRSLFKKCIGGTIDNSHQNGKIRYRCDEHNFDLCLECAQYVYMYDQLSNRIQQKWTGFWIQDSKKSEMTFDVLHFAQEKIYGKGEDEQGIFFISGKYNHSNGELKFRKKYLVKSIVTYKGVISNEGKIVKGIWKIKGENEGELEVNGVFELNRN</sequence>
<accession>A0A078BAC6</accession>
<organism evidence="1 2">
    <name type="scientific">Stylonychia lemnae</name>
    <name type="common">Ciliate</name>
    <dbReference type="NCBI Taxonomy" id="5949"/>
    <lineage>
        <taxon>Eukaryota</taxon>
        <taxon>Sar</taxon>
        <taxon>Alveolata</taxon>
        <taxon>Ciliophora</taxon>
        <taxon>Intramacronucleata</taxon>
        <taxon>Spirotrichea</taxon>
        <taxon>Stichotrichia</taxon>
        <taxon>Sporadotrichida</taxon>
        <taxon>Oxytrichidae</taxon>
        <taxon>Stylonychinae</taxon>
        <taxon>Stylonychia</taxon>
    </lineage>
</organism>
<evidence type="ECO:0000313" key="1">
    <source>
        <dbReference type="EMBL" id="CDW91510.1"/>
    </source>
</evidence>
<evidence type="ECO:0000313" key="2">
    <source>
        <dbReference type="Proteomes" id="UP000039865"/>
    </source>
</evidence>
<dbReference type="OrthoDB" id="2148946at2759"/>
<dbReference type="Proteomes" id="UP000039865">
    <property type="component" value="Unassembled WGS sequence"/>
</dbReference>